<keyword evidence="2" id="KW-1185">Reference proteome</keyword>
<name>A0ABW3WS67_9HYPH</name>
<gene>
    <name evidence="1" type="ORF">ACFQ4G_00200</name>
</gene>
<comment type="caution">
    <text evidence="1">The sequence shown here is derived from an EMBL/GenBank/DDBJ whole genome shotgun (WGS) entry which is preliminary data.</text>
</comment>
<protein>
    <submittedName>
        <fullName evidence="1">DUF429 domain-containing protein</fullName>
    </submittedName>
</protein>
<proteinExistence type="predicted"/>
<sequence>MTRWIAGLDGCRGAWAGTLLDLDDPGRYRAALFARVADLLDGPEAPVCVGIDVPIGLPDRVEGSGRVADRAARAYLAGGRSSVFPVPPRAAIHAGSYEEAKALSRAASAPPFAPSIQCWNITRYIREVDDLLLSRPPLRERVYEVHPEVAFRRLNGDRPLAFPKKGPGRQEGLAERRALLRDTGLPSSLVDEGRPRGVGADDHLDALAALVVARDIVLGSAVPMPDPPGRDSHGLPIVIWAPAGGGPFPC</sequence>
<dbReference type="Pfam" id="PF04250">
    <property type="entry name" value="DUF429"/>
    <property type="match status" value="1"/>
</dbReference>
<dbReference type="Proteomes" id="UP001597176">
    <property type="component" value="Unassembled WGS sequence"/>
</dbReference>
<accession>A0ABW3WS67</accession>
<dbReference type="EMBL" id="JBHTND010000001">
    <property type="protein sequence ID" value="MFD1300006.1"/>
    <property type="molecule type" value="Genomic_DNA"/>
</dbReference>
<evidence type="ECO:0000313" key="1">
    <source>
        <dbReference type="EMBL" id="MFD1300006.1"/>
    </source>
</evidence>
<organism evidence="1 2">
    <name type="scientific">Methylobacterium marchantiae</name>
    <dbReference type="NCBI Taxonomy" id="600331"/>
    <lineage>
        <taxon>Bacteria</taxon>
        <taxon>Pseudomonadati</taxon>
        <taxon>Pseudomonadota</taxon>
        <taxon>Alphaproteobacteria</taxon>
        <taxon>Hyphomicrobiales</taxon>
        <taxon>Methylobacteriaceae</taxon>
        <taxon>Methylobacterium</taxon>
    </lineage>
</organism>
<dbReference type="RefSeq" id="WP_238207928.1">
    <property type="nucleotide sequence ID" value="NZ_JBHTND010000001.1"/>
</dbReference>
<reference evidence="2" key="1">
    <citation type="journal article" date="2019" name="Int. J. Syst. Evol. Microbiol.">
        <title>The Global Catalogue of Microorganisms (GCM) 10K type strain sequencing project: providing services to taxonomists for standard genome sequencing and annotation.</title>
        <authorList>
            <consortium name="The Broad Institute Genomics Platform"/>
            <consortium name="The Broad Institute Genome Sequencing Center for Infectious Disease"/>
            <person name="Wu L."/>
            <person name="Ma J."/>
        </authorList>
    </citation>
    <scope>NUCLEOTIDE SEQUENCE [LARGE SCALE GENOMIC DNA]</scope>
    <source>
        <strain evidence="2">CCUG 56108</strain>
    </source>
</reference>
<evidence type="ECO:0000313" key="2">
    <source>
        <dbReference type="Proteomes" id="UP001597176"/>
    </source>
</evidence>
<dbReference type="InterPro" id="IPR007362">
    <property type="entry name" value="DUF429"/>
</dbReference>